<name>A0ACB6ZT35_THEGA</name>
<sequence length="290" mass="31477">MINTPRVWFVTASSGGFGRSLIELILREGDIAVATLRTPSALDDLKRAYDESKLLVLPLDVTNAEQIKSAFQAATDKYGRIDFVYNLAGYGLIGEAEGTPEEDSRALFEVNFWGATRVSNEAVRVFREVNKPQGGHLFVISSLVGLQPMAGTGFYSASKHALEGVTEALNLELHPSWGIKITIVEPGCFRTKAIKENLKVLAPHPAYSDDCLASKQLRNFLPAIATNNDPQKLSELLYLQVARDSNPPLRLPLGEDAVVVVSGRSADLSKAAQTGGVFSEAVKFSSDRVI</sequence>
<evidence type="ECO:0000313" key="1">
    <source>
        <dbReference type="EMBL" id="KAF9652802.1"/>
    </source>
</evidence>
<organism evidence="1 2">
    <name type="scientific">Thelephora ganbajun</name>
    <name type="common">Ganba fungus</name>
    <dbReference type="NCBI Taxonomy" id="370292"/>
    <lineage>
        <taxon>Eukaryota</taxon>
        <taxon>Fungi</taxon>
        <taxon>Dikarya</taxon>
        <taxon>Basidiomycota</taxon>
        <taxon>Agaricomycotina</taxon>
        <taxon>Agaricomycetes</taxon>
        <taxon>Thelephorales</taxon>
        <taxon>Thelephoraceae</taxon>
        <taxon>Thelephora</taxon>
    </lineage>
</organism>
<dbReference type="EMBL" id="MU117967">
    <property type="protein sequence ID" value="KAF9652802.1"/>
    <property type="molecule type" value="Genomic_DNA"/>
</dbReference>
<accession>A0ACB6ZT35</accession>
<proteinExistence type="predicted"/>
<reference evidence="1" key="1">
    <citation type="submission" date="2019-10" db="EMBL/GenBank/DDBJ databases">
        <authorList>
            <consortium name="DOE Joint Genome Institute"/>
            <person name="Kuo A."/>
            <person name="Miyauchi S."/>
            <person name="Kiss E."/>
            <person name="Drula E."/>
            <person name="Kohler A."/>
            <person name="Sanchez-Garcia M."/>
            <person name="Andreopoulos B."/>
            <person name="Barry K.W."/>
            <person name="Bonito G."/>
            <person name="Buee M."/>
            <person name="Carver A."/>
            <person name="Chen C."/>
            <person name="Cichocki N."/>
            <person name="Clum A."/>
            <person name="Culley D."/>
            <person name="Crous P.W."/>
            <person name="Fauchery L."/>
            <person name="Girlanda M."/>
            <person name="Hayes R."/>
            <person name="Keri Z."/>
            <person name="Labutti K."/>
            <person name="Lipzen A."/>
            <person name="Lombard V."/>
            <person name="Magnuson J."/>
            <person name="Maillard F."/>
            <person name="Morin E."/>
            <person name="Murat C."/>
            <person name="Nolan M."/>
            <person name="Ohm R."/>
            <person name="Pangilinan J."/>
            <person name="Pereira M."/>
            <person name="Perotto S."/>
            <person name="Peter M."/>
            <person name="Riley R."/>
            <person name="Sitrit Y."/>
            <person name="Stielow B."/>
            <person name="Szollosi G."/>
            <person name="Zifcakova L."/>
            <person name="Stursova M."/>
            <person name="Spatafora J.W."/>
            <person name="Tedersoo L."/>
            <person name="Vaario L.-M."/>
            <person name="Yamada A."/>
            <person name="Yan M."/>
            <person name="Wang P."/>
            <person name="Xu J."/>
            <person name="Bruns T."/>
            <person name="Baldrian P."/>
            <person name="Vilgalys R."/>
            <person name="Henrissat B."/>
            <person name="Grigoriev I.V."/>
            <person name="Hibbett D."/>
            <person name="Nagy L.G."/>
            <person name="Martin F.M."/>
        </authorList>
    </citation>
    <scope>NUCLEOTIDE SEQUENCE</scope>
    <source>
        <strain evidence="1">P2</strain>
    </source>
</reference>
<protein>
    <submittedName>
        <fullName evidence="1">NAD(P)-binding protein</fullName>
    </submittedName>
</protein>
<dbReference type="Proteomes" id="UP000886501">
    <property type="component" value="Unassembled WGS sequence"/>
</dbReference>
<gene>
    <name evidence="1" type="ORF">BDM02DRAFT_3108941</name>
</gene>
<evidence type="ECO:0000313" key="2">
    <source>
        <dbReference type="Proteomes" id="UP000886501"/>
    </source>
</evidence>
<comment type="caution">
    <text evidence="1">The sequence shown here is derived from an EMBL/GenBank/DDBJ whole genome shotgun (WGS) entry which is preliminary data.</text>
</comment>
<keyword evidence="2" id="KW-1185">Reference proteome</keyword>
<reference evidence="1" key="2">
    <citation type="journal article" date="2020" name="Nat. Commun.">
        <title>Large-scale genome sequencing of mycorrhizal fungi provides insights into the early evolution of symbiotic traits.</title>
        <authorList>
            <person name="Miyauchi S."/>
            <person name="Kiss E."/>
            <person name="Kuo A."/>
            <person name="Drula E."/>
            <person name="Kohler A."/>
            <person name="Sanchez-Garcia M."/>
            <person name="Morin E."/>
            <person name="Andreopoulos B."/>
            <person name="Barry K.W."/>
            <person name="Bonito G."/>
            <person name="Buee M."/>
            <person name="Carver A."/>
            <person name="Chen C."/>
            <person name="Cichocki N."/>
            <person name="Clum A."/>
            <person name="Culley D."/>
            <person name="Crous P.W."/>
            <person name="Fauchery L."/>
            <person name="Girlanda M."/>
            <person name="Hayes R.D."/>
            <person name="Keri Z."/>
            <person name="LaButti K."/>
            <person name="Lipzen A."/>
            <person name="Lombard V."/>
            <person name="Magnuson J."/>
            <person name="Maillard F."/>
            <person name="Murat C."/>
            <person name="Nolan M."/>
            <person name="Ohm R.A."/>
            <person name="Pangilinan J."/>
            <person name="Pereira M.F."/>
            <person name="Perotto S."/>
            <person name="Peter M."/>
            <person name="Pfister S."/>
            <person name="Riley R."/>
            <person name="Sitrit Y."/>
            <person name="Stielow J.B."/>
            <person name="Szollosi G."/>
            <person name="Zifcakova L."/>
            <person name="Stursova M."/>
            <person name="Spatafora J.W."/>
            <person name="Tedersoo L."/>
            <person name="Vaario L.M."/>
            <person name="Yamada A."/>
            <person name="Yan M."/>
            <person name="Wang P."/>
            <person name="Xu J."/>
            <person name="Bruns T."/>
            <person name="Baldrian P."/>
            <person name="Vilgalys R."/>
            <person name="Dunand C."/>
            <person name="Henrissat B."/>
            <person name="Grigoriev I.V."/>
            <person name="Hibbett D."/>
            <person name="Nagy L.G."/>
            <person name="Martin F.M."/>
        </authorList>
    </citation>
    <scope>NUCLEOTIDE SEQUENCE</scope>
    <source>
        <strain evidence="1">P2</strain>
    </source>
</reference>